<feature type="compositionally biased region" description="Low complexity" evidence="1">
    <location>
        <begin position="190"/>
        <end position="199"/>
    </location>
</feature>
<protein>
    <submittedName>
        <fullName evidence="2">Uncharacterized protein</fullName>
    </submittedName>
</protein>
<name>A0A267E343_9PLAT</name>
<evidence type="ECO:0000313" key="2">
    <source>
        <dbReference type="EMBL" id="PAA55327.1"/>
    </source>
</evidence>
<dbReference type="Proteomes" id="UP000215902">
    <property type="component" value="Unassembled WGS sequence"/>
</dbReference>
<evidence type="ECO:0000256" key="1">
    <source>
        <dbReference type="SAM" id="MobiDB-lite"/>
    </source>
</evidence>
<feature type="compositionally biased region" description="Basic and acidic residues" evidence="1">
    <location>
        <begin position="152"/>
        <end position="162"/>
    </location>
</feature>
<gene>
    <name evidence="2" type="ORF">BOX15_Mlig019155g1</name>
</gene>
<organism evidence="2 3">
    <name type="scientific">Macrostomum lignano</name>
    <dbReference type="NCBI Taxonomy" id="282301"/>
    <lineage>
        <taxon>Eukaryota</taxon>
        <taxon>Metazoa</taxon>
        <taxon>Spiralia</taxon>
        <taxon>Lophotrochozoa</taxon>
        <taxon>Platyhelminthes</taxon>
        <taxon>Rhabditophora</taxon>
        <taxon>Macrostomorpha</taxon>
        <taxon>Macrostomida</taxon>
        <taxon>Macrostomidae</taxon>
        <taxon>Macrostomum</taxon>
    </lineage>
</organism>
<reference evidence="2 3" key="1">
    <citation type="submission" date="2017-06" db="EMBL/GenBank/DDBJ databases">
        <title>A platform for efficient transgenesis in Macrostomum lignano, a flatworm model organism for stem cell research.</title>
        <authorList>
            <person name="Berezikov E."/>
        </authorList>
    </citation>
    <scope>NUCLEOTIDE SEQUENCE [LARGE SCALE GENOMIC DNA]</scope>
    <source>
        <strain evidence="2">DV1</strain>
        <tissue evidence="2">Whole organism</tissue>
    </source>
</reference>
<dbReference type="AlphaFoldDB" id="A0A267E343"/>
<accession>A0A267E343</accession>
<feature type="region of interest" description="Disordered" evidence="1">
    <location>
        <begin position="152"/>
        <end position="199"/>
    </location>
</feature>
<sequence>MPDSALPSQFGRNSLGIIEDATSSARQNAYNTEANESVIVSAPVMVLIQTCYEQWGRWHNYHLFRLFSMFKGVQRVRFSVDMILPKMALEIRIDGNVVYSRLMRSGFHNFPNLTEFVANQINCALNSTPLHFIPADEYAKFMESFRRRDSDCVDQTDMRPNDEGMLSTGGNSVQDRTNTSYQTKGRRNYTTTGGTTVSH</sequence>
<dbReference type="EMBL" id="NIVC01002770">
    <property type="protein sequence ID" value="PAA55327.1"/>
    <property type="molecule type" value="Genomic_DNA"/>
</dbReference>
<comment type="caution">
    <text evidence="2">The sequence shown here is derived from an EMBL/GenBank/DDBJ whole genome shotgun (WGS) entry which is preliminary data.</text>
</comment>
<feature type="compositionally biased region" description="Polar residues" evidence="1">
    <location>
        <begin position="168"/>
        <end position="183"/>
    </location>
</feature>
<proteinExistence type="predicted"/>
<evidence type="ECO:0000313" key="3">
    <source>
        <dbReference type="Proteomes" id="UP000215902"/>
    </source>
</evidence>
<keyword evidence="3" id="KW-1185">Reference proteome</keyword>